<dbReference type="CDD" id="cd10030">
    <property type="entry name" value="UDG-F4_TTUDGA_SPO1dp_like"/>
    <property type="match status" value="1"/>
</dbReference>
<dbReference type="InterPro" id="IPR051536">
    <property type="entry name" value="UDG_Type-4/5"/>
</dbReference>
<keyword evidence="6" id="KW-0378">Hydrolase</keyword>
<keyword evidence="9" id="KW-0234">DNA repair</keyword>
<dbReference type="Gene3D" id="3.40.470.10">
    <property type="entry name" value="Uracil-DNA glycosylase-like domain"/>
    <property type="match status" value="1"/>
</dbReference>
<evidence type="ECO:0000256" key="8">
    <source>
        <dbReference type="ARBA" id="ARBA00023014"/>
    </source>
</evidence>
<evidence type="ECO:0000256" key="9">
    <source>
        <dbReference type="ARBA" id="ARBA00023204"/>
    </source>
</evidence>
<dbReference type="InterPro" id="IPR036895">
    <property type="entry name" value="Uracil-DNA_glycosylase-like_sf"/>
</dbReference>
<keyword evidence="3" id="KW-0004">4Fe-4S</keyword>
<evidence type="ECO:0000256" key="5">
    <source>
        <dbReference type="ARBA" id="ARBA00022763"/>
    </source>
</evidence>
<gene>
    <name evidence="12" type="ORF">G3574_05455</name>
</gene>
<evidence type="ECO:0000256" key="4">
    <source>
        <dbReference type="ARBA" id="ARBA00022723"/>
    </source>
</evidence>
<accession>A0A6B3SP76</accession>
<feature type="domain" description="Uracil-DNA glycosylase-like" evidence="11">
    <location>
        <begin position="61"/>
        <end position="220"/>
    </location>
</feature>
<dbReference type="InterPro" id="IPR005273">
    <property type="entry name" value="Ura-DNA_glyco_family4"/>
</dbReference>
<dbReference type="NCBIfam" id="TIGR00758">
    <property type="entry name" value="UDG_fam4"/>
    <property type="match status" value="1"/>
</dbReference>
<reference evidence="12 13" key="1">
    <citation type="submission" date="2020-02" db="EMBL/GenBank/DDBJ databases">
        <authorList>
            <person name="Kim M.K."/>
        </authorList>
    </citation>
    <scope>NUCLEOTIDE SEQUENCE [LARGE SCALE GENOMIC DNA]</scope>
    <source>
        <strain evidence="12 13">17J57-3</strain>
    </source>
</reference>
<keyword evidence="8" id="KW-0411">Iron-sulfur</keyword>
<evidence type="ECO:0000256" key="3">
    <source>
        <dbReference type="ARBA" id="ARBA00022485"/>
    </source>
</evidence>
<comment type="similarity">
    <text evidence="1">Belongs to the uracil-DNA glycosylase (UDG) superfamily. Type 4 (UDGa) family.</text>
</comment>
<dbReference type="SMART" id="SM00986">
    <property type="entry name" value="UDG"/>
    <property type="match status" value="1"/>
</dbReference>
<dbReference type="SMART" id="SM00987">
    <property type="entry name" value="UreE_C"/>
    <property type="match status" value="1"/>
</dbReference>
<evidence type="ECO:0000259" key="11">
    <source>
        <dbReference type="SMART" id="SM00986"/>
    </source>
</evidence>
<protein>
    <recommendedName>
        <fullName evidence="2">Type-4 uracil-DNA glycosylase</fullName>
    </recommendedName>
</protein>
<evidence type="ECO:0000256" key="10">
    <source>
        <dbReference type="SAM" id="MobiDB-lite"/>
    </source>
</evidence>
<organism evidence="12 13">
    <name type="scientific">Noviherbaspirillum galbum</name>
    <dbReference type="NCBI Taxonomy" id="2709383"/>
    <lineage>
        <taxon>Bacteria</taxon>
        <taxon>Pseudomonadati</taxon>
        <taxon>Pseudomonadota</taxon>
        <taxon>Betaproteobacteria</taxon>
        <taxon>Burkholderiales</taxon>
        <taxon>Oxalobacteraceae</taxon>
        <taxon>Noviherbaspirillum</taxon>
    </lineage>
</organism>
<evidence type="ECO:0000256" key="7">
    <source>
        <dbReference type="ARBA" id="ARBA00023004"/>
    </source>
</evidence>
<feature type="region of interest" description="Disordered" evidence="10">
    <location>
        <begin position="1"/>
        <end position="27"/>
    </location>
</feature>
<dbReference type="Pfam" id="PF03167">
    <property type="entry name" value="UDG"/>
    <property type="match status" value="1"/>
</dbReference>
<dbReference type="NCBIfam" id="TIGR03914">
    <property type="entry name" value="UDG_fam_dom"/>
    <property type="match status" value="1"/>
</dbReference>
<dbReference type="GO" id="GO:0097506">
    <property type="term" value="F:deaminated base DNA N-glycosylase activity"/>
    <property type="evidence" value="ECO:0007669"/>
    <property type="project" value="UniProtKB-ARBA"/>
</dbReference>
<evidence type="ECO:0000313" key="12">
    <source>
        <dbReference type="EMBL" id="NEX60516.1"/>
    </source>
</evidence>
<dbReference type="Proteomes" id="UP000482155">
    <property type="component" value="Unassembled WGS sequence"/>
</dbReference>
<comment type="caution">
    <text evidence="12">The sequence shown here is derived from an EMBL/GenBank/DDBJ whole genome shotgun (WGS) entry which is preliminary data.</text>
</comment>
<evidence type="ECO:0000256" key="6">
    <source>
        <dbReference type="ARBA" id="ARBA00022801"/>
    </source>
</evidence>
<dbReference type="GO" id="GO:0046872">
    <property type="term" value="F:metal ion binding"/>
    <property type="evidence" value="ECO:0007669"/>
    <property type="project" value="UniProtKB-KW"/>
</dbReference>
<dbReference type="AlphaFoldDB" id="A0A6B3SP76"/>
<dbReference type="PANTHER" id="PTHR33693">
    <property type="entry name" value="TYPE-5 URACIL-DNA GLYCOSYLASE"/>
    <property type="match status" value="1"/>
</dbReference>
<dbReference type="PANTHER" id="PTHR33693:SF9">
    <property type="entry name" value="TYPE-4 URACIL-DNA GLYCOSYLASE"/>
    <property type="match status" value="1"/>
</dbReference>
<dbReference type="InterPro" id="IPR005122">
    <property type="entry name" value="Uracil-DNA_glycosylase-like"/>
</dbReference>
<dbReference type="RefSeq" id="WP_163960987.1">
    <property type="nucleotide sequence ID" value="NZ_JAAIVB010000012.1"/>
</dbReference>
<keyword evidence="13" id="KW-1185">Reference proteome</keyword>
<dbReference type="GO" id="GO:0006281">
    <property type="term" value="P:DNA repair"/>
    <property type="evidence" value="ECO:0007669"/>
    <property type="project" value="UniProtKB-KW"/>
</dbReference>
<evidence type="ECO:0000256" key="2">
    <source>
        <dbReference type="ARBA" id="ARBA00019403"/>
    </source>
</evidence>
<dbReference type="GO" id="GO:0051539">
    <property type="term" value="F:4 iron, 4 sulfur cluster binding"/>
    <property type="evidence" value="ECO:0007669"/>
    <property type="project" value="UniProtKB-KW"/>
</dbReference>
<keyword evidence="4" id="KW-0479">Metal-binding</keyword>
<dbReference type="SUPFAM" id="SSF52141">
    <property type="entry name" value="Uracil-DNA glycosylase-like"/>
    <property type="match status" value="1"/>
</dbReference>
<sequence length="232" mass="25402">MPSIPSGSQPRQPSSTPRKPRTARQPVVEIAPESGSLEVVRAAAEGCTACPLWAPATQTVFGEGSETARVMLVGEQPGDQEDRQGHPFVGPAGQLLDSALREAGVDRDAVYVTNAVKHFKFEMRGTRRLHKKPADGEIAACHQWLDRELKIVHPELVVAMGASAARSLLGKATSVEANRGRFMPFGEQGRLVITVHPSYLLRIPDEYKQEAFERFVQDLRMAGDFLRGAMPH</sequence>
<evidence type="ECO:0000313" key="13">
    <source>
        <dbReference type="Proteomes" id="UP000482155"/>
    </source>
</evidence>
<name>A0A6B3SP76_9BURK</name>
<feature type="compositionally biased region" description="Polar residues" evidence="10">
    <location>
        <begin position="1"/>
        <end position="17"/>
    </location>
</feature>
<dbReference type="EMBL" id="JAAIVB010000012">
    <property type="protein sequence ID" value="NEX60516.1"/>
    <property type="molecule type" value="Genomic_DNA"/>
</dbReference>
<evidence type="ECO:0000256" key="1">
    <source>
        <dbReference type="ARBA" id="ARBA00006521"/>
    </source>
</evidence>
<keyword evidence="7" id="KW-0408">Iron</keyword>
<proteinExistence type="inferred from homology"/>
<keyword evidence="5" id="KW-0227">DNA damage</keyword>